<evidence type="ECO:0000256" key="1">
    <source>
        <dbReference type="SAM" id="SignalP"/>
    </source>
</evidence>
<dbReference type="Pfam" id="PF12779">
    <property type="entry name" value="WXXGXW"/>
    <property type="match status" value="2"/>
</dbReference>
<evidence type="ECO:0000313" key="2">
    <source>
        <dbReference type="EMBL" id="CAB3727146.1"/>
    </source>
</evidence>
<evidence type="ECO:0000313" key="4">
    <source>
        <dbReference type="Proteomes" id="UP000235659"/>
    </source>
</evidence>
<evidence type="ECO:0000313" key="5">
    <source>
        <dbReference type="Proteomes" id="UP000494205"/>
    </source>
</evidence>
<dbReference type="AlphaFoldDB" id="A0A2N7WC11"/>
<gene>
    <name evidence="3" type="ORF">C0Z16_26040</name>
    <name evidence="2" type="ORF">LMG27174_05467</name>
</gene>
<evidence type="ECO:0008006" key="6">
    <source>
        <dbReference type="Google" id="ProtNLM"/>
    </source>
</evidence>
<reference evidence="3 4" key="1">
    <citation type="submission" date="2018-01" db="EMBL/GenBank/DDBJ databases">
        <title>Whole genome analyses suggest that Burkholderia sensu lato contains two further novel genera in the rhizoxinica-symbiotica group Mycetohabitans gen. nov., and Trinickia gen. nov.: implications for the evolution of diazotrophy and nodulation in the Burkholderiaceae.</title>
        <authorList>
            <person name="Estrada-de los Santos P."/>
            <person name="Palmer M."/>
            <person name="Chavez-Ramirez B."/>
            <person name="Beukes C."/>
            <person name="Steenkamp E.T."/>
            <person name="Hirsch A.M."/>
            <person name="Manyaka P."/>
            <person name="Maluk M."/>
            <person name="Lafos M."/>
            <person name="Crook M."/>
            <person name="Gross E."/>
            <person name="Simon M.F."/>
            <person name="Bueno dos Reis Junior F."/>
            <person name="Poole P.S."/>
            <person name="Venter S.N."/>
            <person name="James E.K."/>
        </authorList>
    </citation>
    <scope>NUCLEOTIDE SEQUENCE [LARGE SCALE GENOMIC DNA]</scope>
    <source>
        <strain evidence="3 4">WSM 3937</strain>
    </source>
</reference>
<keyword evidence="4" id="KW-1185">Reference proteome</keyword>
<dbReference type="RefSeq" id="WP_102634940.1">
    <property type="nucleotide sequence ID" value="NZ_CADIJZ010000024.1"/>
</dbReference>
<feature type="signal peptide" evidence="1">
    <location>
        <begin position="1"/>
        <end position="31"/>
    </location>
</feature>
<evidence type="ECO:0000313" key="3">
    <source>
        <dbReference type="EMBL" id="PMS26931.1"/>
    </source>
</evidence>
<reference evidence="2 5" key="2">
    <citation type="submission" date="2020-04" db="EMBL/GenBank/DDBJ databases">
        <authorList>
            <person name="De Canck E."/>
        </authorList>
    </citation>
    <scope>NUCLEOTIDE SEQUENCE [LARGE SCALE GENOMIC DNA]</scope>
    <source>
        <strain evidence="2 5">LMG 27174</strain>
    </source>
</reference>
<protein>
    <recommendedName>
        <fullName evidence="6">YXWGXW repeat-containing protein</fullName>
    </recommendedName>
</protein>
<dbReference type="EMBL" id="PNXY01000022">
    <property type="protein sequence ID" value="PMS26931.1"/>
    <property type="molecule type" value="Genomic_DNA"/>
</dbReference>
<dbReference type="EMBL" id="CADIJZ010000024">
    <property type="protein sequence ID" value="CAB3727146.1"/>
    <property type="molecule type" value="Genomic_DNA"/>
</dbReference>
<proteinExistence type="predicted"/>
<accession>A0A2N7WC11</accession>
<dbReference type="OrthoDB" id="121499at2"/>
<organism evidence="2 5">
    <name type="scientific">Paraburkholderia rhynchosiae</name>
    <dbReference type="NCBI Taxonomy" id="487049"/>
    <lineage>
        <taxon>Bacteria</taxon>
        <taxon>Pseudomonadati</taxon>
        <taxon>Pseudomonadota</taxon>
        <taxon>Betaproteobacteria</taxon>
        <taxon>Burkholderiales</taxon>
        <taxon>Burkholderiaceae</taxon>
        <taxon>Paraburkholderia</taxon>
    </lineage>
</organism>
<keyword evidence="1" id="KW-0732">Signal</keyword>
<dbReference type="InterPro" id="IPR024447">
    <property type="entry name" value="YXWGXW_rpt"/>
</dbReference>
<sequence length="106" mass="11861">MTSTKPLRVGGYVLAAALTCTAALTAAPAFAQAVIVAPVAPPPPRVEVMPAPRAGYVWDQGRWRWHHGRYVWVPGHWQPVRAGYHWVPGHWVQRGPNWRWVAGHWA</sequence>
<dbReference type="Proteomes" id="UP000235659">
    <property type="component" value="Unassembled WGS sequence"/>
</dbReference>
<feature type="chain" id="PRO_5044384239" description="YXWGXW repeat-containing protein" evidence="1">
    <location>
        <begin position="32"/>
        <end position="106"/>
    </location>
</feature>
<dbReference type="Proteomes" id="UP000494205">
    <property type="component" value="Unassembled WGS sequence"/>
</dbReference>
<name>A0A2N7WC11_9BURK</name>